<dbReference type="EMBL" id="MT740307">
    <property type="protein sequence ID" value="QNR53839.1"/>
    <property type="molecule type" value="Genomic_DNA"/>
</dbReference>
<evidence type="ECO:0000313" key="2">
    <source>
        <dbReference type="Proteomes" id="UP000516415"/>
    </source>
</evidence>
<gene>
    <name evidence="1" type="ORF">phiK7A1_049c</name>
</gene>
<evidence type="ECO:0000313" key="1">
    <source>
        <dbReference type="EMBL" id="QNR53839.1"/>
    </source>
</evidence>
<protein>
    <submittedName>
        <fullName evidence="1">Uncharacterized protein</fullName>
    </submittedName>
</protein>
<keyword evidence="2" id="KW-1185">Reference proteome</keyword>
<name>A0A7H0XFP9_9CAUD</name>
<accession>A0A7H0XFP9</accession>
<dbReference type="Pfam" id="PF24090">
    <property type="entry name" value="DUF7375"/>
    <property type="match status" value="1"/>
</dbReference>
<dbReference type="Proteomes" id="UP000516415">
    <property type="component" value="Segment"/>
</dbReference>
<sequence>MKLTAKNKELVAQITNGFITTPIIAVLAEDGHELTPELLAGINHAVSMMDTSVLQGVVGTALAERIDFKALAKVNKFLAEPSTQDVLVAVQQVSAEVQELVNDAARSVLTLAATPVDAE</sequence>
<proteinExistence type="predicted"/>
<reference evidence="1 2" key="1">
    <citation type="submission" date="2020-07" db="EMBL/GenBank/DDBJ databases">
        <authorList>
            <person name="Martino G."/>
            <person name="Holtappels D."/>
            <person name="Wagemans J."/>
            <person name="Lavigne R."/>
            <person name="Turina M."/>
            <person name="Ciuffo M."/>
        </authorList>
    </citation>
    <scope>NUCLEOTIDE SEQUENCE [LARGE SCALE GENOMIC DNA]</scope>
</reference>
<organism evidence="1 2">
    <name type="scientific">Pseudomonas phage phiK7A1</name>
    <dbReference type="NCBI Taxonomy" id="2759194"/>
    <lineage>
        <taxon>Viruses</taxon>
        <taxon>Duplodnaviria</taxon>
        <taxon>Heunggongvirae</taxon>
        <taxon>Uroviricota</taxon>
        <taxon>Caudoviricetes</taxon>
        <taxon>Vandenendeviridae</taxon>
        <taxon>Gorskivirinae</taxon>
        <taxon>Torinovirus</taxon>
        <taxon>Torinovirus K7A1</taxon>
    </lineage>
</organism>
<dbReference type="InterPro" id="IPR055799">
    <property type="entry name" value="DUF7375"/>
</dbReference>